<dbReference type="GO" id="GO:0005783">
    <property type="term" value="C:endoplasmic reticulum"/>
    <property type="evidence" value="ECO:0007669"/>
    <property type="project" value="UniProtKB-SubCell"/>
</dbReference>
<dbReference type="GO" id="GO:0006614">
    <property type="term" value="P:SRP-dependent cotranslational protein targeting to membrane"/>
    <property type="evidence" value="ECO:0007669"/>
    <property type="project" value="InterPro"/>
</dbReference>
<dbReference type="GO" id="GO:0008312">
    <property type="term" value="F:7S RNA binding"/>
    <property type="evidence" value="ECO:0007669"/>
    <property type="project" value="InterPro"/>
</dbReference>
<dbReference type="STRING" id="933852.A0A0C2WKT4"/>
<dbReference type="AlphaFoldDB" id="A0A0C2WKT4"/>
<evidence type="ECO:0000256" key="5">
    <source>
        <dbReference type="ARBA" id="ARBA00022490"/>
    </source>
</evidence>
<dbReference type="Proteomes" id="UP000054097">
    <property type="component" value="Unassembled WGS sequence"/>
</dbReference>
<dbReference type="OrthoDB" id="5421607at2759"/>
<feature type="region of interest" description="Disordered" evidence="9">
    <location>
        <begin position="222"/>
        <end position="307"/>
    </location>
</feature>
<dbReference type="PANTHER" id="PTHR14094:SF9">
    <property type="entry name" value="SIGNAL RECOGNITION PARTICLE SUBUNIT SRP72"/>
    <property type="match status" value="1"/>
</dbReference>
<evidence type="ECO:0000259" key="10">
    <source>
        <dbReference type="Pfam" id="PF08492"/>
    </source>
</evidence>
<dbReference type="Pfam" id="PF17004">
    <property type="entry name" value="SRP_TPR_like"/>
    <property type="match status" value="1"/>
</dbReference>
<reference evidence="12" key="2">
    <citation type="submission" date="2015-01" db="EMBL/GenBank/DDBJ databases">
        <title>Evolutionary Origins and Diversification of the Mycorrhizal Mutualists.</title>
        <authorList>
            <consortium name="DOE Joint Genome Institute"/>
            <consortium name="Mycorrhizal Genomics Consortium"/>
            <person name="Kohler A."/>
            <person name="Kuo A."/>
            <person name="Nagy L.G."/>
            <person name="Floudas D."/>
            <person name="Copeland A."/>
            <person name="Barry K.W."/>
            <person name="Cichocki N."/>
            <person name="Veneault-Fourrey C."/>
            <person name="LaButti K."/>
            <person name="Lindquist E.A."/>
            <person name="Lipzen A."/>
            <person name="Lundell T."/>
            <person name="Morin E."/>
            <person name="Murat C."/>
            <person name="Riley R."/>
            <person name="Ohm R."/>
            <person name="Sun H."/>
            <person name="Tunlid A."/>
            <person name="Henrissat B."/>
            <person name="Grigoriev I.V."/>
            <person name="Hibbett D.S."/>
            <person name="Martin F."/>
        </authorList>
    </citation>
    <scope>NUCLEOTIDE SEQUENCE [LARGE SCALE GENOMIC DNA]</scope>
    <source>
        <strain evidence="12">MAFF 305830</strain>
    </source>
</reference>
<organism evidence="11 12">
    <name type="scientific">Serendipita vermifera MAFF 305830</name>
    <dbReference type="NCBI Taxonomy" id="933852"/>
    <lineage>
        <taxon>Eukaryota</taxon>
        <taxon>Fungi</taxon>
        <taxon>Dikarya</taxon>
        <taxon>Basidiomycota</taxon>
        <taxon>Agaricomycotina</taxon>
        <taxon>Agaricomycetes</taxon>
        <taxon>Sebacinales</taxon>
        <taxon>Serendipitaceae</taxon>
        <taxon>Serendipita</taxon>
    </lineage>
</organism>
<keyword evidence="5" id="KW-0963">Cytoplasm</keyword>
<feature type="compositionally biased region" description="Basic and acidic residues" evidence="9">
    <location>
        <begin position="256"/>
        <end position="273"/>
    </location>
</feature>
<reference evidence="11 12" key="1">
    <citation type="submission" date="2014-04" db="EMBL/GenBank/DDBJ databases">
        <authorList>
            <consortium name="DOE Joint Genome Institute"/>
            <person name="Kuo A."/>
            <person name="Zuccaro A."/>
            <person name="Kohler A."/>
            <person name="Nagy L.G."/>
            <person name="Floudas D."/>
            <person name="Copeland A."/>
            <person name="Barry K.W."/>
            <person name="Cichocki N."/>
            <person name="Veneault-Fourrey C."/>
            <person name="LaButti K."/>
            <person name="Lindquist E.A."/>
            <person name="Lipzen A."/>
            <person name="Lundell T."/>
            <person name="Morin E."/>
            <person name="Murat C."/>
            <person name="Sun H."/>
            <person name="Tunlid A."/>
            <person name="Henrissat B."/>
            <person name="Grigoriev I.V."/>
            <person name="Hibbett D.S."/>
            <person name="Martin F."/>
            <person name="Nordberg H.P."/>
            <person name="Cantor M.N."/>
            <person name="Hua S.X."/>
        </authorList>
    </citation>
    <scope>NUCLEOTIDE SEQUENCE [LARGE SCALE GENOMIC DNA]</scope>
    <source>
        <strain evidence="11 12">MAFF 305830</strain>
    </source>
</reference>
<evidence type="ECO:0000256" key="8">
    <source>
        <dbReference type="ARBA" id="ARBA00023274"/>
    </source>
</evidence>
<dbReference type="GO" id="GO:0043022">
    <property type="term" value="F:ribosome binding"/>
    <property type="evidence" value="ECO:0007669"/>
    <property type="project" value="TreeGrafter"/>
</dbReference>
<dbReference type="SUPFAM" id="SSF48452">
    <property type="entry name" value="TPR-like"/>
    <property type="match status" value="1"/>
</dbReference>
<name>A0A0C2WKT4_SERVB</name>
<evidence type="ECO:0000256" key="3">
    <source>
        <dbReference type="ARBA" id="ARBA00007676"/>
    </source>
</evidence>
<proteinExistence type="inferred from homology"/>
<dbReference type="HOGENOM" id="CLU_052873_0_0_1"/>
<evidence type="ECO:0000256" key="9">
    <source>
        <dbReference type="SAM" id="MobiDB-lite"/>
    </source>
</evidence>
<feature type="compositionally biased region" description="Low complexity" evidence="9">
    <location>
        <begin position="285"/>
        <end position="295"/>
    </location>
</feature>
<evidence type="ECO:0000313" key="12">
    <source>
        <dbReference type="Proteomes" id="UP000054097"/>
    </source>
</evidence>
<dbReference type="EMBL" id="KN824302">
    <property type="protein sequence ID" value="KIM26933.1"/>
    <property type="molecule type" value="Genomic_DNA"/>
</dbReference>
<evidence type="ECO:0000256" key="6">
    <source>
        <dbReference type="ARBA" id="ARBA00022824"/>
    </source>
</evidence>
<protein>
    <recommendedName>
        <fullName evidence="4">Signal recognition particle subunit SRP72</fullName>
    </recommendedName>
</protein>
<dbReference type="InterPro" id="IPR026270">
    <property type="entry name" value="SRP72"/>
</dbReference>
<evidence type="ECO:0000256" key="2">
    <source>
        <dbReference type="ARBA" id="ARBA00004496"/>
    </source>
</evidence>
<gene>
    <name evidence="11" type="ORF">M408DRAFT_330302</name>
</gene>
<comment type="subcellular location">
    <subcellularLocation>
        <location evidence="2">Cytoplasm</location>
    </subcellularLocation>
    <subcellularLocation>
        <location evidence="1">Endoplasmic reticulum</location>
    </subcellularLocation>
</comment>
<accession>A0A0C2WKT4</accession>
<sequence>MSNQPARKQGKAPLKSKKYAKAAPKPALTKEQKQKKYFSSLCDQIEGDHLENALKTTNKLLALDPEDPDALQAKLFLLLKTSKYQEALDITDKTPETFRFERAYALYRMQREKDAEDLLKDADSQDRAVLFLQAQISYRLGDYAVALETYNTLLSTSNPALEEYSDIQTNIAATDTNLNFLQTGFQSSIHSLPPNLRGQKLEEAPLPALTQTHVTTTDATAGVADANVDNQPAKPKPPRKSRVPKGVVPGVTPPPDPERWIKKSERTRVEGPGRKKKAGGGGATQGSTAPEQTSGKTGGSNKGKKKK</sequence>
<evidence type="ECO:0000256" key="7">
    <source>
        <dbReference type="ARBA" id="ARBA00023135"/>
    </source>
</evidence>
<keyword evidence="7" id="KW-0733">Signal recognition particle</keyword>
<dbReference type="PANTHER" id="PTHR14094">
    <property type="entry name" value="SIGNAL RECOGNITION PARTICLE 72"/>
    <property type="match status" value="1"/>
</dbReference>
<feature type="region of interest" description="Disordered" evidence="9">
    <location>
        <begin position="1"/>
        <end position="34"/>
    </location>
</feature>
<dbReference type="InterPro" id="IPR011990">
    <property type="entry name" value="TPR-like_helical_dom_sf"/>
</dbReference>
<dbReference type="InterPro" id="IPR031545">
    <property type="entry name" value="SRP72_TPR-like"/>
</dbReference>
<dbReference type="InterPro" id="IPR013699">
    <property type="entry name" value="Signal_recog_part_SRP72_RNA-bd"/>
</dbReference>
<evidence type="ECO:0000313" key="11">
    <source>
        <dbReference type="EMBL" id="KIM26933.1"/>
    </source>
</evidence>
<feature type="compositionally biased region" description="Basic residues" evidence="9">
    <location>
        <begin position="8"/>
        <end position="20"/>
    </location>
</feature>
<feature type="compositionally biased region" description="Low complexity" evidence="9">
    <location>
        <begin position="222"/>
        <end position="233"/>
    </location>
</feature>
<keyword evidence="6" id="KW-0256">Endoplasmic reticulum</keyword>
<dbReference type="GO" id="GO:0005786">
    <property type="term" value="C:signal recognition particle, endoplasmic reticulum targeting"/>
    <property type="evidence" value="ECO:0007669"/>
    <property type="project" value="UniProtKB-KW"/>
</dbReference>
<evidence type="ECO:0000256" key="1">
    <source>
        <dbReference type="ARBA" id="ARBA00004240"/>
    </source>
</evidence>
<comment type="similarity">
    <text evidence="3">Belongs to the SRP72 family.</text>
</comment>
<evidence type="ECO:0000256" key="4">
    <source>
        <dbReference type="ARBA" id="ARBA00018350"/>
    </source>
</evidence>
<feature type="domain" description="Signal recognition particle SRP72 subunit RNA-binding" evidence="10">
    <location>
        <begin position="229"/>
        <end position="267"/>
    </location>
</feature>
<dbReference type="Pfam" id="PF08492">
    <property type="entry name" value="SRP72"/>
    <property type="match status" value="1"/>
</dbReference>
<dbReference type="Gene3D" id="1.25.40.10">
    <property type="entry name" value="Tetratricopeptide repeat domain"/>
    <property type="match status" value="1"/>
</dbReference>
<keyword evidence="12" id="KW-1185">Reference proteome</keyword>
<keyword evidence="8" id="KW-0687">Ribonucleoprotein</keyword>